<evidence type="ECO:0000313" key="3">
    <source>
        <dbReference type="EMBL" id="ESQ46940.1"/>
    </source>
</evidence>
<dbReference type="InterPro" id="IPR053192">
    <property type="entry name" value="Vacuole_Formation_Reg"/>
</dbReference>
<dbReference type="PANTHER" id="PTHR32410">
    <property type="entry name" value="CYSTEINE/HISTIDINE-RICH C1 DOMAIN FAMILY PROTEIN"/>
    <property type="match status" value="1"/>
</dbReference>
<evidence type="ECO:0000256" key="1">
    <source>
        <dbReference type="ARBA" id="ARBA00022737"/>
    </source>
</evidence>
<evidence type="ECO:0000259" key="2">
    <source>
        <dbReference type="Pfam" id="PF03107"/>
    </source>
</evidence>
<dbReference type="Proteomes" id="UP000030689">
    <property type="component" value="Unassembled WGS sequence"/>
</dbReference>
<organism evidence="3 4">
    <name type="scientific">Eutrema salsugineum</name>
    <name type="common">Saltwater cress</name>
    <name type="synonym">Sisymbrium salsugineum</name>
    <dbReference type="NCBI Taxonomy" id="72664"/>
    <lineage>
        <taxon>Eukaryota</taxon>
        <taxon>Viridiplantae</taxon>
        <taxon>Streptophyta</taxon>
        <taxon>Embryophyta</taxon>
        <taxon>Tracheophyta</taxon>
        <taxon>Spermatophyta</taxon>
        <taxon>Magnoliopsida</taxon>
        <taxon>eudicotyledons</taxon>
        <taxon>Gunneridae</taxon>
        <taxon>Pentapetalae</taxon>
        <taxon>rosids</taxon>
        <taxon>malvids</taxon>
        <taxon>Brassicales</taxon>
        <taxon>Brassicaceae</taxon>
        <taxon>Eutremeae</taxon>
        <taxon>Eutrema</taxon>
    </lineage>
</organism>
<sequence length="509" mass="58536">MDERVIVICPKHFDPLKSTNISSKCNVCYEDHHDNKQGYKCGRCAFYVNEECNNVNIPSHHKHLLQLKWVLRWEDRTCCLCETALVSLLAYQCLPCSFFVCVPCARKPLVIAQTKAHEHELRQIPMKLFFTCDACGLGNTQYPCICLQCCFIIHRTCIVLPRVIYINRHDHRISHVSSLSPGKWICGVCREPVNQECGAYSCLVCLFVAHSKCATNVNIWDGRELEGVLEEEDEKEESKPFQVIDQNLIKHFIHEHNLTVSESSLRVGEDALTHKEDKHCYACTLLLDSELCYKCTQCDFSLHDECASLPRRKRHVVSSRKFCLCATAIKGYEDFENYFICYACQRYSTGFLYRTSDAFIDVRCASISDTLKHGSHPHWLFTYYDVQVWCDGCGLVCQFHLRCNGIDDCGGFILCFRCATIPTLVRHKYDDHPLSLCYGERNMNSTYCCGICEKEIDSESWFYRCNDCGSTLHIECVFNNLIHSRPGYSLRVDRGGIFDLLPTLSTYLL</sequence>
<protein>
    <recommendedName>
        <fullName evidence="2">DC1 domain-containing protein</fullName>
    </recommendedName>
</protein>
<feature type="domain" description="DC1" evidence="2">
    <location>
        <begin position="429"/>
        <end position="477"/>
    </location>
</feature>
<dbReference type="EMBL" id="KI517416">
    <property type="protein sequence ID" value="ESQ46940.1"/>
    <property type="molecule type" value="Genomic_DNA"/>
</dbReference>
<feature type="domain" description="DC1" evidence="2">
    <location>
        <begin position="167"/>
        <end position="214"/>
    </location>
</feature>
<evidence type="ECO:0000313" key="4">
    <source>
        <dbReference type="Proteomes" id="UP000030689"/>
    </source>
</evidence>
<proteinExistence type="predicted"/>
<dbReference type="PANTHER" id="PTHR32410:SF184">
    <property type="entry name" value="CHP-RICH ZINC FINGER PROTEIN-LIKE-RELATED"/>
    <property type="match status" value="1"/>
</dbReference>
<dbReference type="InterPro" id="IPR004146">
    <property type="entry name" value="DC1"/>
</dbReference>
<dbReference type="SUPFAM" id="SSF57889">
    <property type="entry name" value="Cysteine-rich domain"/>
    <property type="match status" value="4"/>
</dbReference>
<name>V4L950_EUTSA</name>
<keyword evidence="4" id="KW-1185">Reference proteome</keyword>
<gene>
    <name evidence="3" type="ORF">EUTSA_v10028079mg</name>
</gene>
<accession>V4L950</accession>
<dbReference type="KEGG" id="eus:EUTSA_v10028079mg"/>
<dbReference type="AlphaFoldDB" id="V4L950"/>
<dbReference type="InterPro" id="IPR046349">
    <property type="entry name" value="C1-like_sf"/>
</dbReference>
<dbReference type="OMA" id="ENERHHP"/>
<dbReference type="Gramene" id="ESQ46940">
    <property type="protein sequence ID" value="ESQ46940"/>
    <property type="gene ID" value="EUTSA_v10028079mg"/>
</dbReference>
<dbReference type="Pfam" id="PF03107">
    <property type="entry name" value="C1_2"/>
    <property type="match status" value="3"/>
</dbReference>
<reference evidence="3 4" key="1">
    <citation type="journal article" date="2013" name="Front. Plant Sci.">
        <title>The Reference Genome of the Halophytic Plant Eutrema salsugineum.</title>
        <authorList>
            <person name="Yang R."/>
            <person name="Jarvis D.E."/>
            <person name="Chen H."/>
            <person name="Beilstein M.A."/>
            <person name="Grimwood J."/>
            <person name="Jenkins J."/>
            <person name="Shu S."/>
            <person name="Prochnik S."/>
            <person name="Xin M."/>
            <person name="Ma C."/>
            <person name="Schmutz J."/>
            <person name="Wing R.A."/>
            <person name="Mitchell-Olds T."/>
            <person name="Schumaker K.S."/>
            <person name="Wang X."/>
        </authorList>
    </citation>
    <scope>NUCLEOTIDE SEQUENCE [LARGE SCALE GENOMIC DNA]</scope>
</reference>
<keyword evidence="1" id="KW-0677">Repeat</keyword>
<feature type="domain" description="DC1" evidence="2">
    <location>
        <begin position="253"/>
        <end position="307"/>
    </location>
</feature>